<dbReference type="Gene3D" id="2.60.40.10">
    <property type="entry name" value="Immunoglobulins"/>
    <property type="match status" value="1"/>
</dbReference>
<dbReference type="SUPFAM" id="SSF49354">
    <property type="entry name" value="PapD-like"/>
    <property type="match status" value="1"/>
</dbReference>
<protein>
    <submittedName>
        <fullName evidence="2">P pilus assembly chaperone PapD</fullName>
    </submittedName>
</protein>
<dbReference type="RefSeq" id="WP_121220337.1">
    <property type="nucleotide sequence ID" value="NZ_RBIG01000002.1"/>
</dbReference>
<feature type="chain" id="PRO_5019083455" evidence="1">
    <location>
        <begin position="25"/>
        <end position="263"/>
    </location>
</feature>
<keyword evidence="1" id="KW-0732">Signal</keyword>
<evidence type="ECO:0000313" key="3">
    <source>
        <dbReference type="Proteomes" id="UP000277424"/>
    </source>
</evidence>
<gene>
    <name evidence="2" type="ORF">BCL74_2468</name>
</gene>
<reference evidence="2 3" key="1">
    <citation type="submission" date="2018-10" db="EMBL/GenBank/DDBJ databases">
        <title>Comparative analysis of microorganisms from saline springs in Andes Mountain Range, Colombia.</title>
        <authorList>
            <person name="Rubin E."/>
        </authorList>
    </citation>
    <scope>NUCLEOTIDE SEQUENCE [LARGE SCALE GENOMIC DNA]</scope>
    <source>
        <strain evidence="2 3">USBA 36</strain>
    </source>
</reference>
<proteinExistence type="predicted"/>
<dbReference type="AlphaFoldDB" id="A0A420WHM7"/>
<name>A0A420WHM7_9PROT</name>
<dbReference type="OrthoDB" id="6658153at2"/>
<organism evidence="2 3">
    <name type="scientific">Oceanibaculum indicum</name>
    <dbReference type="NCBI Taxonomy" id="526216"/>
    <lineage>
        <taxon>Bacteria</taxon>
        <taxon>Pseudomonadati</taxon>
        <taxon>Pseudomonadota</taxon>
        <taxon>Alphaproteobacteria</taxon>
        <taxon>Rhodospirillales</taxon>
        <taxon>Oceanibaculaceae</taxon>
        <taxon>Oceanibaculum</taxon>
    </lineage>
</organism>
<comment type="caution">
    <text evidence="2">The sequence shown here is derived from an EMBL/GenBank/DDBJ whole genome shotgun (WGS) entry which is preliminary data.</text>
</comment>
<evidence type="ECO:0000313" key="2">
    <source>
        <dbReference type="EMBL" id="RKQ70520.1"/>
    </source>
</evidence>
<accession>A0A420WHM7</accession>
<dbReference type="EMBL" id="RBIG01000002">
    <property type="protein sequence ID" value="RKQ70520.1"/>
    <property type="molecule type" value="Genomic_DNA"/>
</dbReference>
<feature type="signal peptide" evidence="1">
    <location>
        <begin position="1"/>
        <end position="24"/>
    </location>
</feature>
<evidence type="ECO:0000256" key="1">
    <source>
        <dbReference type="SAM" id="SignalP"/>
    </source>
</evidence>
<dbReference type="InterPro" id="IPR013783">
    <property type="entry name" value="Ig-like_fold"/>
</dbReference>
<dbReference type="Proteomes" id="UP000277424">
    <property type="component" value="Unassembled WGS sequence"/>
</dbReference>
<sequence length="263" mass="28399">MRGLSLLFFLLISLALLLPAPAAADLLITPKRLVLDSQSRDGIFRLVNTSDRAQSYELVWQQLRMNEMGTLDDMGENAAGAASRLLLLAPTRVTLQPGERQTVRLTPRLPEGLPEGEYMSHLLFRPVTPPPPPSSVTGQGAEMQLAVRVGFSIPVFLRHGNLSAQAAIRPIGIDANGVTVEMRREGTASIFGNLSMFWGQPGKDGLQVGRLDSVAIYANLTQRTVTVPFDPASGVTVGAGLLMVRYIDPDSNAVLAESTVRLE</sequence>
<dbReference type="InterPro" id="IPR008962">
    <property type="entry name" value="PapD-like_sf"/>
</dbReference>